<dbReference type="PANTHER" id="PTHR22836">
    <property type="entry name" value="WD40 REPEAT PROTEIN"/>
    <property type="match status" value="1"/>
</dbReference>
<protein>
    <submittedName>
        <fullName evidence="2">FY-like protein</fullName>
    </submittedName>
</protein>
<reference evidence="2" key="1">
    <citation type="submission" date="2008-10" db="EMBL/GenBank/DDBJ databases">
        <title>Several flowering-related genes in trifoliate orange (Poncirus trifoliata L. Raf.).</title>
        <authorList>
            <person name="Xu R."/>
            <person name="Li Z."/>
            <person name="Mei L."/>
            <person name="Zhang J."/>
            <person name="Hu C."/>
        </authorList>
    </citation>
    <scope>NUCLEOTIDE SEQUENCE</scope>
</reference>
<dbReference type="InterPro" id="IPR045245">
    <property type="entry name" value="Pfs2-like"/>
</dbReference>
<accession>B6VC84</accession>
<dbReference type="AlphaFoldDB" id="B6VC84"/>
<feature type="non-terminal residue" evidence="2">
    <location>
        <position position="157"/>
    </location>
</feature>
<dbReference type="EMBL" id="FJ373208">
    <property type="protein sequence ID" value="ACJ09167.1"/>
    <property type="molecule type" value="mRNA"/>
</dbReference>
<feature type="compositionally biased region" description="Basic and acidic residues" evidence="1">
    <location>
        <begin position="148"/>
        <end position="157"/>
    </location>
</feature>
<sequence length="157" mass="17009">KSGGGDSLNGVPAATSARKPMMRLAAASSSTLNPPEFHHLSSNPPYHAHGDRCAAKRMRKLPQRKNVDYTITGPPYTEISLSFCSKTVTMILQRTAGTQVKKFPWIANAENPSTSFAANFVHTSVNKNRPSCNGPLRTPTGRHLITGTDHRTSLSPQ</sequence>
<evidence type="ECO:0000313" key="2">
    <source>
        <dbReference type="EMBL" id="ACJ09167.1"/>
    </source>
</evidence>
<evidence type="ECO:0000256" key="1">
    <source>
        <dbReference type="SAM" id="MobiDB-lite"/>
    </source>
</evidence>
<name>B6VC84_PONTR</name>
<feature type="region of interest" description="Disordered" evidence="1">
    <location>
        <begin position="129"/>
        <end position="157"/>
    </location>
</feature>
<proteinExistence type="evidence at transcript level"/>
<feature type="non-terminal residue" evidence="2">
    <location>
        <position position="1"/>
    </location>
</feature>
<dbReference type="GO" id="GO:0031124">
    <property type="term" value="P:mRNA 3'-end processing"/>
    <property type="evidence" value="ECO:0007669"/>
    <property type="project" value="InterPro"/>
</dbReference>
<dbReference type="PANTHER" id="PTHR22836:SF0">
    <property type="entry name" value="PRE-MRNA 3' END PROCESSING PROTEIN WDR33"/>
    <property type="match status" value="1"/>
</dbReference>
<organism evidence="2">
    <name type="scientific">Poncirus trifoliata</name>
    <name type="common">Hardy orange</name>
    <name type="synonym">Citrus trifoliata</name>
    <dbReference type="NCBI Taxonomy" id="37690"/>
    <lineage>
        <taxon>Eukaryota</taxon>
        <taxon>Viridiplantae</taxon>
        <taxon>Streptophyta</taxon>
        <taxon>Embryophyta</taxon>
        <taxon>Tracheophyta</taxon>
        <taxon>Spermatophyta</taxon>
        <taxon>Magnoliopsida</taxon>
        <taxon>eudicotyledons</taxon>
        <taxon>Gunneridae</taxon>
        <taxon>Pentapetalae</taxon>
        <taxon>rosids</taxon>
        <taxon>malvids</taxon>
        <taxon>Sapindales</taxon>
        <taxon>Rutaceae</taxon>
        <taxon>Aurantioideae</taxon>
        <taxon>Citrus</taxon>
    </lineage>
</organism>
<dbReference type="GO" id="GO:0005847">
    <property type="term" value="C:mRNA cleavage and polyadenylation specificity factor complex"/>
    <property type="evidence" value="ECO:0007669"/>
    <property type="project" value="TreeGrafter"/>
</dbReference>